<evidence type="ECO:0000313" key="2">
    <source>
        <dbReference type="Proteomes" id="UP000499080"/>
    </source>
</evidence>
<dbReference type="EMBL" id="BGPR01000657">
    <property type="protein sequence ID" value="GBM30329.1"/>
    <property type="molecule type" value="Genomic_DNA"/>
</dbReference>
<name>A0A4Y2EPS6_ARAVE</name>
<proteinExistence type="predicted"/>
<dbReference type="AlphaFoldDB" id="A0A4Y2EPS6"/>
<keyword evidence="2" id="KW-1185">Reference proteome</keyword>
<gene>
    <name evidence="1" type="ORF">AVEN_174140_1</name>
</gene>
<protein>
    <submittedName>
        <fullName evidence="1">Uncharacterized protein</fullName>
    </submittedName>
</protein>
<sequence>MNYSKIFVPLMPSLLHLAVVKQAIKLYNDFHIETLDEAFRRMTSEDNENYSELVGCNSAQKKLLLIPPRLRKRVMEAIHGLKYGVWLWKEEHRHILELDDGECIFYWRCDGTIDTVKTAQLLVLNSNIDMRKRFNLACMYGLTESIQTLWAEIEATGRTENLETADYRAVRFWVRWLRGGSRVVPWTQPVREYLEIASTGIRFNSFLPSLRTEERVFFLYALTFAKADDLRLCLYALSEEEEKKILRFSWSPMKLLRGYLQWPLHSLFLETVVKLWKYIDELGYRDILDHLLSSGINREVFDFYEFFECFWKSSPNHLRERVKELPHLKEKIELCLNEMRRKRKADFDELRNYKLKKTS</sequence>
<organism evidence="1 2">
    <name type="scientific">Araneus ventricosus</name>
    <name type="common">Orbweaver spider</name>
    <name type="synonym">Epeira ventricosa</name>
    <dbReference type="NCBI Taxonomy" id="182803"/>
    <lineage>
        <taxon>Eukaryota</taxon>
        <taxon>Metazoa</taxon>
        <taxon>Ecdysozoa</taxon>
        <taxon>Arthropoda</taxon>
        <taxon>Chelicerata</taxon>
        <taxon>Arachnida</taxon>
        <taxon>Araneae</taxon>
        <taxon>Araneomorphae</taxon>
        <taxon>Entelegynae</taxon>
        <taxon>Araneoidea</taxon>
        <taxon>Araneidae</taxon>
        <taxon>Araneus</taxon>
    </lineage>
</organism>
<dbReference type="OrthoDB" id="6437663at2759"/>
<evidence type="ECO:0000313" key="1">
    <source>
        <dbReference type="EMBL" id="GBM30329.1"/>
    </source>
</evidence>
<dbReference type="Proteomes" id="UP000499080">
    <property type="component" value="Unassembled WGS sequence"/>
</dbReference>
<accession>A0A4Y2EPS6</accession>
<reference evidence="1 2" key="1">
    <citation type="journal article" date="2019" name="Sci. Rep.">
        <title>Orb-weaving spider Araneus ventricosus genome elucidates the spidroin gene catalogue.</title>
        <authorList>
            <person name="Kono N."/>
            <person name="Nakamura H."/>
            <person name="Ohtoshi R."/>
            <person name="Moran D.A.P."/>
            <person name="Shinohara A."/>
            <person name="Yoshida Y."/>
            <person name="Fujiwara M."/>
            <person name="Mori M."/>
            <person name="Tomita M."/>
            <person name="Arakawa K."/>
        </authorList>
    </citation>
    <scope>NUCLEOTIDE SEQUENCE [LARGE SCALE GENOMIC DNA]</scope>
</reference>
<comment type="caution">
    <text evidence="1">The sequence shown here is derived from an EMBL/GenBank/DDBJ whole genome shotgun (WGS) entry which is preliminary data.</text>
</comment>